<dbReference type="Proteomes" id="UP001595630">
    <property type="component" value="Unassembled WGS sequence"/>
</dbReference>
<name>A0ABV7T675_9GAMM</name>
<evidence type="ECO:0000259" key="1">
    <source>
        <dbReference type="Pfam" id="PF12973"/>
    </source>
</evidence>
<sequence>MQLNADFSFPARVDSAFVAWQPTPYPGISRLTFDRLGDQVVRATSLVRFDPDSTFGAHEHGGGEEIFVLGGVFSDEQGDYPAGSYLRFPPGSRHQPFSRKGCVLFVKTWQFAPDDRDSLVLDTRRQHWRPGLVEGLSILPLHQHGEEHTALVRWQPGTRFNPHGHPGGEEIYVIDGVFSDETGHHPAGTWLRNPRDSWHTPYSLEGALILVKTGHLARANCWDAWQARATAR</sequence>
<feature type="domain" description="ChrR-like cupin" evidence="1">
    <location>
        <begin position="12"/>
        <end position="112"/>
    </location>
</feature>
<keyword evidence="3" id="KW-1185">Reference proteome</keyword>
<reference evidence="3" key="1">
    <citation type="journal article" date="2019" name="Int. J. Syst. Evol. Microbiol.">
        <title>The Global Catalogue of Microorganisms (GCM) 10K type strain sequencing project: providing services to taxonomists for standard genome sequencing and annotation.</title>
        <authorList>
            <consortium name="The Broad Institute Genomics Platform"/>
            <consortium name="The Broad Institute Genome Sequencing Center for Infectious Disease"/>
            <person name="Wu L."/>
            <person name="Ma J."/>
        </authorList>
    </citation>
    <scope>NUCLEOTIDE SEQUENCE [LARGE SCALE GENOMIC DNA]</scope>
    <source>
        <strain evidence="3">KCTC 42447</strain>
    </source>
</reference>
<evidence type="ECO:0000313" key="2">
    <source>
        <dbReference type="EMBL" id="MFC3607998.1"/>
    </source>
</evidence>
<dbReference type="EMBL" id="JBHRXZ010000022">
    <property type="protein sequence ID" value="MFC3607998.1"/>
    <property type="molecule type" value="Genomic_DNA"/>
</dbReference>
<proteinExistence type="predicted"/>
<protein>
    <submittedName>
        <fullName evidence="2">Cupin domain-containing protein</fullName>
    </submittedName>
</protein>
<dbReference type="SUPFAM" id="SSF51182">
    <property type="entry name" value="RmlC-like cupins"/>
    <property type="match status" value="2"/>
</dbReference>
<evidence type="ECO:0000313" key="3">
    <source>
        <dbReference type="Proteomes" id="UP001595630"/>
    </source>
</evidence>
<dbReference type="InterPro" id="IPR011051">
    <property type="entry name" value="RmlC_Cupin_sf"/>
</dbReference>
<dbReference type="Pfam" id="PF12973">
    <property type="entry name" value="Cupin_7"/>
    <property type="match status" value="2"/>
</dbReference>
<dbReference type="CDD" id="cd20303">
    <property type="entry name" value="cupin_ChrR_1"/>
    <property type="match status" value="2"/>
</dbReference>
<organism evidence="2 3">
    <name type="scientific">Stutzerimonas tarimensis</name>
    <dbReference type="NCBI Taxonomy" id="1507735"/>
    <lineage>
        <taxon>Bacteria</taxon>
        <taxon>Pseudomonadati</taxon>
        <taxon>Pseudomonadota</taxon>
        <taxon>Gammaproteobacteria</taxon>
        <taxon>Pseudomonadales</taxon>
        <taxon>Pseudomonadaceae</taxon>
        <taxon>Stutzerimonas</taxon>
    </lineage>
</organism>
<gene>
    <name evidence="2" type="ORF">ACFOMF_09440</name>
</gene>
<dbReference type="InterPro" id="IPR014710">
    <property type="entry name" value="RmlC-like_jellyroll"/>
</dbReference>
<comment type="caution">
    <text evidence="2">The sequence shown here is derived from an EMBL/GenBank/DDBJ whole genome shotgun (WGS) entry which is preliminary data.</text>
</comment>
<dbReference type="InterPro" id="IPR025979">
    <property type="entry name" value="ChrR-like_cupin_dom"/>
</dbReference>
<accession>A0ABV7T675</accession>
<feature type="domain" description="ChrR-like cupin" evidence="1">
    <location>
        <begin position="119"/>
        <end position="217"/>
    </location>
</feature>
<dbReference type="Gene3D" id="2.60.120.10">
    <property type="entry name" value="Jelly Rolls"/>
    <property type="match status" value="2"/>
</dbReference>
<dbReference type="RefSeq" id="WP_386364152.1">
    <property type="nucleotide sequence ID" value="NZ_JBHRXZ010000022.1"/>
</dbReference>